<dbReference type="InterPro" id="IPR007588">
    <property type="entry name" value="Znf_FLYWCH"/>
</dbReference>
<reference evidence="6" key="1">
    <citation type="submission" date="2022-07" db="EMBL/GenBank/DDBJ databases">
        <authorList>
            <person name="Trinca V."/>
            <person name="Uliana J.V.C."/>
            <person name="Torres T.T."/>
            <person name="Ward R.J."/>
            <person name="Monesi N."/>
        </authorList>
    </citation>
    <scope>NUCLEOTIDE SEQUENCE</scope>
    <source>
        <strain evidence="6">HSMRA1968</strain>
        <tissue evidence="6">Whole embryos</tissue>
    </source>
</reference>
<feature type="region of interest" description="Disordered" evidence="4">
    <location>
        <begin position="18"/>
        <end position="38"/>
    </location>
</feature>
<comment type="caution">
    <text evidence="6">The sequence shown here is derived from an EMBL/GenBank/DDBJ whole genome shotgun (WGS) entry which is preliminary data.</text>
</comment>
<dbReference type="GO" id="GO:0008270">
    <property type="term" value="F:zinc ion binding"/>
    <property type="evidence" value="ECO:0007669"/>
    <property type="project" value="UniProtKB-KW"/>
</dbReference>
<dbReference type="AlphaFoldDB" id="A0A9Q0MZI7"/>
<name>A0A9Q0MZI7_9DIPT</name>
<evidence type="ECO:0000256" key="2">
    <source>
        <dbReference type="ARBA" id="ARBA00022771"/>
    </source>
</evidence>
<dbReference type="Pfam" id="PF04500">
    <property type="entry name" value="FLYWCH"/>
    <property type="match status" value="1"/>
</dbReference>
<evidence type="ECO:0000256" key="1">
    <source>
        <dbReference type="ARBA" id="ARBA00022723"/>
    </source>
</evidence>
<sequence>MMENISETDIKIVRAKKTETSTATKKDHPISEVDRSIKPNDTTAMSNIKMKTCEIELHSKDDHVPDHSSHAESDSEFDDGPVVGGITVGCINEVQNDSEFESDADSIPENFPTKPAKEPEQIILKTIGEKYRDGKGYLYSRNNVGSSNCVYLRCMNNVKYHCPARVIIKGGDAVLTIQHSHDSDMRHVDKTRFYDKLAENVRLDPFEKPLKIYLHTKRQMLEMVDDPIDVDSLKSSDVKTRFEAAVQSKLIDEPPIFDLDDAIRKTNGIICNVANDVLGRPTARRSEGWFDEECANAVFKKKEAR</sequence>
<keyword evidence="7" id="KW-1185">Reference proteome</keyword>
<feature type="domain" description="FLYWCH-type" evidence="5">
    <location>
        <begin position="135"/>
        <end position="181"/>
    </location>
</feature>
<proteinExistence type="predicted"/>
<evidence type="ECO:0000259" key="5">
    <source>
        <dbReference type="Pfam" id="PF04500"/>
    </source>
</evidence>
<dbReference type="EMBL" id="WJQU01000003">
    <property type="protein sequence ID" value="KAJ6640055.1"/>
    <property type="molecule type" value="Genomic_DNA"/>
</dbReference>
<accession>A0A9Q0MZI7</accession>
<organism evidence="6 7">
    <name type="scientific">Pseudolycoriella hygida</name>
    <dbReference type="NCBI Taxonomy" id="35572"/>
    <lineage>
        <taxon>Eukaryota</taxon>
        <taxon>Metazoa</taxon>
        <taxon>Ecdysozoa</taxon>
        <taxon>Arthropoda</taxon>
        <taxon>Hexapoda</taxon>
        <taxon>Insecta</taxon>
        <taxon>Pterygota</taxon>
        <taxon>Neoptera</taxon>
        <taxon>Endopterygota</taxon>
        <taxon>Diptera</taxon>
        <taxon>Nematocera</taxon>
        <taxon>Sciaroidea</taxon>
        <taxon>Sciaridae</taxon>
        <taxon>Pseudolycoriella</taxon>
    </lineage>
</organism>
<dbReference type="Proteomes" id="UP001151699">
    <property type="component" value="Chromosome X"/>
</dbReference>
<evidence type="ECO:0000256" key="3">
    <source>
        <dbReference type="ARBA" id="ARBA00022833"/>
    </source>
</evidence>
<dbReference type="Gene3D" id="2.20.25.240">
    <property type="match status" value="1"/>
</dbReference>
<protein>
    <recommendedName>
        <fullName evidence="5">FLYWCH-type domain-containing protein</fullName>
    </recommendedName>
</protein>
<keyword evidence="1" id="KW-0479">Metal-binding</keyword>
<keyword evidence="3" id="KW-0862">Zinc</keyword>
<keyword evidence="2" id="KW-0863">Zinc-finger</keyword>
<feature type="non-terminal residue" evidence="6">
    <location>
        <position position="305"/>
    </location>
</feature>
<gene>
    <name evidence="6" type="ORF">Bhyg_12804</name>
</gene>
<evidence type="ECO:0000313" key="7">
    <source>
        <dbReference type="Proteomes" id="UP001151699"/>
    </source>
</evidence>
<evidence type="ECO:0000313" key="6">
    <source>
        <dbReference type="EMBL" id="KAJ6640055.1"/>
    </source>
</evidence>
<evidence type="ECO:0000256" key="4">
    <source>
        <dbReference type="SAM" id="MobiDB-lite"/>
    </source>
</evidence>